<dbReference type="RefSeq" id="WP_237876438.1">
    <property type="nucleotide sequence ID" value="NZ_JAKLTR010000023.1"/>
</dbReference>
<organism evidence="2 3">
    <name type="scientific">Terrimonas ginsenosidimutans</name>
    <dbReference type="NCBI Taxonomy" id="2908004"/>
    <lineage>
        <taxon>Bacteria</taxon>
        <taxon>Pseudomonadati</taxon>
        <taxon>Bacteroidota</taxon>
        <taxon>Chitinophagia</taxon>
        <taxon>Chitinophagales</taxon>
        <taxon>Chitinophagaceae</taxon>
        <taxon>Terrimonas</taxon>
    </lineage>
</organism>
<dbReference type="SUPFAM" id="SSF51126">
    <property type="entry name" value="Pectin lyase-like"/>
    <property type="match status" value="1"/>
</dbReference>
<dbReference type="PROSITE" id="PS51257">
    <property type="entry name" value="PROKAR_LIPOPROTEIN"/>
    <property type="match status" value="1"/>
</dbReference>
<evidence type="ECO:0000256" key="1">
    <source>
        <dbReference type="SAM" id="SignalP"/>
    </source>
</evidence>
<keyword evidence="3" id="KW-1185">Reference proteome</keyword>
<dbReference type="InterPro" id="IPR011050">
    <property type="entry name" value="Pectin_lyase_fold/virulence"/>
</dbReference>
<dbReference type="Proteomes" id="UP001165367">
    <property type="component" value="Unassembled WGS sequence"/>
</dbReference>
<dbReference type="EMBL" id="JAKLTR010000023">
    <property type="protein sequence ID" value="MCG2617639.1"/>
    <property type="molecule type" value="Genomic_DNA"/>
</dbReference>
<reference evidence="2" key="1">
    <citation type="submission" date="2022-01" db="EMBL/GenBank/DDBJ databases">
        <authorList>
            <person name="Jo J.-H."/>
            <person name="Im W.-T."/>
        </authorList>
    </citation>
    <scope>NUCLEOTIDE SEQUENCE</scope>
    <source>
        <strain evidence="2">NA20</strain>
    </source>
</reference>
<evidence type="ECO:0000313" key="2">
    <source>
        <dbReference type="EMBL" id="MCG2617639.1"/>
    </source>
</evidence>
<feature type="signal peptide" evidence="1">
    <location>
        <begin position="1"/>
        <end position="31"/>
    </location>
</feature>
<name>A0ABS9KZ24_9BACT</name>
<proteinExistence type="predicted"/>
<comment type="caution">
    <text evidence="2">The sequence shown here is derived from an EMBL/GenBank/DDBJ whole genome shotgun (WGS) entry which is preliminary data.</text>
</comment>
<dbReference type="Gene3D" id="2.160.20.10">
    <property type="entry name" value="Single-stranded right-handed beta-helix, Pectin lyase-like"/>
    <property type="match status" value="1"/>
</dbReference>
<feature type="chain" id="PRO_5047214076" description="Right-handed parallel beta-helix repeat-containing protein" evidence="1">
    <location>
        <begin position="32"/>
        <end position="469"/>
    </location>
</feature>
<keyword evidence="1" id="KW-0732">Signal</keyword>
<dbReference type="InterPro" id="IPR012334">
    <property type="entry name" value="Pectin_lyas_fold"/>
</dbReference>
<evidence type="ECO:0000313" key="3">
    <source>
        <dbReference type="Proteomes" id="UP001165367"/>
    </source>
</evidence>
<gene>
    <name evidence="2" type="ORF">LZZ85_25285</name>
</gene>
<sequence length="469" mass="51170">MKTPFRSILMRPCVVAFSAIIMLLCSCSKSGFNTSPDARVTFSTDTLRFDTVFTSVGSVTQSFKIVNENDQKLKLSTVRLMGGNNSAFRINIDGAAVSEASNIELAANDSLYVFVQVTVNPSAANLPFVIQDSIQVVFNGNERFVQLESWGQNAHFLRNTTVTANETWTNDLPYVIQGFLYVNEGVSLTLNKGCRVYLHADAPVVVEGSLITHGEKDTADRVYFSGDRLDAPYRDFPASWPGIYFTPLSVNNSLRYTVIKNAYQALIVEAPSLNGNPKLRLSECVIDNVFDAGILATNSSIIATNCLISNCGRNISLSGGGTYQFTHCTAATYSSTFINHKEPVLSVSNSVANTTAALQASFRNCIFWGEGGLVDNEVVVTRTGSTPFNVTFDHNLWKVMNPPANVTLNQMINDQNPLFDSTNTGTRYYNFRLKAESPALGKGLAAGILTDLDGKARPAILPDLGCFER</sequence>
<evidence type="ECO:0008006" key="4">
    <source>
        <dbReference type="Google" id="ProtNLM"/>
    </source>
</evidence>
<protein>
    <recommendedName>
        <fullName evidence="4">Right-handed parallel beta-helix repeat-containing protein</fullName>
    </recommendedName>
</protein>
<accession>A0ABS9KZ24</accession>